<accession>A0ABS4KIB1</accession>
<protein>
    <submittedName>
        <fullName evidence="4">5-(Carboxyamino)imidazole ribonucleotide mutase</fullName>
        <ecNumber evidence="4">5.4.99.18</ecNumber>
    </submittedName>
</protein>
<feature type="coiled-coil region" evidence="2">
    <location>
        <begin position="130"/>
        <end position="157"/>
    </location>
</feature>
<dbReference type="GO" id="GO:0034023">
    <property type="term" value="F:5-(carboxyamino)imidazole ribonucleotide mutase activity"/>
    <property type="evidence" value="ECO:0007669"/>
    <property type="project" value="UniProtKB-EC"/>
</dbReference>
<dbReference type="EMBL" id="JAGGLI010000007">
    <property type="protein sequence ID" value="MBP2027105.1"/>
    <property type="molecule type" value="Genomic_DNA"/>
</dbReference>
<dbReference type="PANTHER" id="PTHR23046">
    <property type="entry name" value="PHOSPHORIBOSYLAMINOIMIDAZOLE CARBOXYLASE CATALYTIC SUBUNIT"/>
    <property type="match status" value="1"/>
</dbReference>
<dbReference type="Gene3D" id="3.40.50.1970">
    <property type="match status" value="1"/>
</dbReference>
<name>A0ABS4KIB1_9FIRM</name>
<feature type="domain" description="PurE" evidence="3">
    <location>
        <begin position="1"/>
        <end position="148"/>
    </location>
</feature>
<dbReference type="EC" id="5.4.99.18" evidence="4"/>
<gene>
    <name evidence="4" type="ORF">J2Z35_000899</name>
</gene>
<dbReference type="RefSeq" id="WP_209659823.1">
    <property type="nucleotide sequence ID" value="NZ_JAGGLI010000007.1"/>
</dbReference>
<proteinExistence type="predicted"/>
<dbReference type="Pfam" id="PF00731">
    <property type="entry name" value="AIRC"/>
    <property type="match status" value="1"/>
</dbReference>
<evidence type="ECO:0000313" key="4">
    <source>
        <dbReference type="EMBL" id="MBP2027105.1"/>
    </source>
</evidence>
<keyword evidence="5" id="KW-1185">Reference proteome</keyword>
<sequence>MKIRVIISSEKEKEIMLGAKEITDIMGFDIGYTDIGGSSFEDLKNEILEWEKDTEIYIVTAAENLELPKLIAQNTKRPVIAVPIKTEKYKSLELLESVVNMGSEGPYCTVAINGAANSALLACQMIGAKDEKMYERLEEYREELKNMVAEKERLLLEKISAV</sequence>
<comment type="caution">
    <text evidence="4">The sequence shown here is derived from an EMBL/GenBank/DDBJ whole genome shotgun (WGS) entry which is preliminary data.</text>
</comment>
<evidence type="ECO:0000313" key="5">
    <source>
        <dbReference type="Proteomes" id="UP001314903"/>
    </source>
</evidence>
<evidence type="ECO:0000256" key="2">
    <source>
        <dbReference type="SAM" id="Coils"/>
    </source>
</evidence>
<keyword evidence="1" id="KW-0658">Purine biosynthesis</keyword>
<evidence type="ECO:0000256" key="1">
    <source>
        <dbReference type="ARBA" id="ARBA00022755"/>
    </source>
</evidence>
<evidence type="ECO:0000259" key="3">
    <source>
        <dbReference type="SMART" id="SM01001"/>
    </source>
</evidence>
<keyword evidence="2" id="KW-0175">Coiled coil</keyword>
<dbReference type="Proteomes" id="UP001314903">
    <property type="component" value="Unassembled WGS sequence"/>
</dbReference>
<dbReference type="InterPro" id="IPR000031">
    <property type="entry name" value="PurE_dom"/>
</dbReference>
<reference evidence="4 5" key="1">
    <citation type="submission" date="2021-03" db="EMBL/GenBank/DDBJ databases">
        <title>Genomic Encyclopedia of Type Strains, Phase IV (KMG-IV): sequencing the most valuable type-strain genomes for metagenomic binning, comparative biology and taxonomic classification.</title>
        <authorList>
            <person name="Goeker M."/>
        </authorList>
    </citation>
    <scope>NUCLEOTIDE SEQUENCE [LARGE SCALE GENOMIC DNA]</scope>
    <source>
        <strain evidence="4 5">DSM 27512</strain>
    </source>
</reference>
<dbReference type="SMART" id="SM01001">
    <property type="entry name" value="AIRC"/>
    <property type="match status" value="1"/>
</dbReference>
<keyword evidence="4" id="KW-0413">Isomerase</keyword>
<dbReference type="SUPFAM" id="SSF52255">
    <property type="entry name" value="N5-CAIR mutase (phosphoribosylaminoimidazole carboxylase, PurE)"/>
    <property type="match status" value="1"/>
</dbReference>
<dbReference type="InterPro" id="IPR024694">
    <property type="entry name" value="PurE_prokaryotes"/>
</dbReference>
<organism evidence="4 5">
    <name type="scientific">Acetoanaerobium pronyense</name>
    <dbReference type="NCBI Taxonomy" id="1482736"/>
    <lineage>
        <taxon>Bacteria</taxon>
        <taxon>Bacillati</taxon>
        <taxon>Bacillota</taxon>
        <taxon>Clostridia</taxon>
        <taxon>Peptostreptococcales</taxon>
        <taxon>Filifactoraceae</taxon>
        <taxon>Acetoanaerobium</taxon>
    </lineage>
</organism>
<dbReference type="PANTHER" id="PTHR23046:SF2">
    <property type="entry name" value="PHOSPHORIBOSYLAMINOIMIDAZOLE CARBOXYLASE"/>
    <property type="match status" value="1"/>
</dbReference>